<dbReference type="Proteomes" id="UP001597508">
    <property type="component" value="Unassembled WGS sequence"/>
</dbReference>
<dbReference type="InterPro" id="IPR007886">
    <property type="entry name" value="AlaDH/PNT_N"/>
</dbReference>
<dbReference type="InterPro" id="IPR051168">
    <property type="entry name" value="AASS"/>
</dbReference>
<proteinExistence type="predicted"/>
<gene>
    <name evidence="3" type="ORF">ACFSRZ_03125</name>
</gene>
<dbReference type="PANTHER" id="PTHR11133:SF22">
    <property type="entry name" value="ALPHA-AMINOADIPIC SEMIALDEHYDE SYNTHASE, MITOCHONDRIAL"/>
    <property type="match status" value="1"/>
</dbReference>
<evidence type="ECO:0000256" key="1">
    <source>
        <dbReference type="ARBA" id="ARBA00023002"/>
    </source>
</evidence>
<dbReference type="InterPro" id="IPR027281">
    <property type="entry name" value="Lys1"/>
</dbReference>
<sequence>MKFGIIKERKNPPDRRVVFSPEKLKELSTQFSEAQIKVESSDIRVFSDEQYAEQGLEISEDVTDCDVLLGVKEVPIDALIPNKKYFFFSHTIKKQPYNRKLLKAILDKNIELYDHEVITKASGARLIGFGRYAGIVGAYNGFRAWGLKYNSFNLPKAETLPDQKALIQELNNIQLPNIKILLTGSGKVAHGAKEMLDAMSIKKVSVEAYLSQDFDEPVYCLIDVLDYNKRKDGQVLNRKDFYNHPENYISDFMRFAKVTDYFIAGHFYGDGAPYLYTRENAKSADFNIKLVADVSCDIDGPVATTIRPSTIADPVYGYEPQSETEIDFKDEKAITVMAVDNLPCELPKDASEGFGELFLEHVIPAFYNNDQDGILARAKMTENGKLTERYSYLQDYVDGKE</sequence>
<dbReference type="RefSeq" id="WP_379665057.1">
    <property type="nucleotide sequence ID" value="NZ_JBHULH010000001.1"/>
</dbReference>
<dbReference type="PIRSF" id="PIRSF018250">
    <property type="entry name" value="Saccharopine_DH_Lys"/>
    <property type="match status" value="1"/>
</dbReference>
<dbReference type="SUPFAM" id="SSF52283">
    <property type="entry name" value="Formate/glycerate dehydrogenase catalytic domain-like"/>
    <property type="match status" value="1"/>
</dbReference>
<dbReference type="Pfam" id="PF05222">
    <property type="entry name" value="AlaDh_PNT_N"/>
    <property type="match status" value="1"/>
</dbReference>
<comment type="caution">
    <text evidence="3">The sequence shown here is derived from an EMBL/GenBank/DDBJ whole genome shotgun (WGS) entry which is preliminary data.</text>
</comment>
<feature type="domain" description="Alanine dehydrogenase/pyridine nucleotide transhydrogenase N-terminal" evidence="2">
    <location>
        <begin position="4"/>
        <end position="136"/>
    </location>
</feature>
<reference evidence="4" key="1">
    <citation type="journal article" date="2019" name="Int. J. Syst. Evol. Microbiol.">
        <title>The Global Catalogue of Microorganisms (GCM) 10K type strain sequencing project: providing services to taxonomists for standard genome sequencing and annotation.</title>
        <authorList>
            <consortium name="The Broad Institute Genomics Platform"/>
            <consortium name="The Broad Institute Genome Sequencing Center for Infectious Disease"/>
            <person name="Wu L."/>
            <person name="Ma J."/>
        </authorList>
    </citation>
    <scope>NUCLEOTIDE SEQUENCE [LARGE SCALE GENOMIC DNA]</scope>
    <source>
        <strain evidence="4">KCTC 52127</strain>
    </source>
</reference>
<keyword evidence="1" id="KW-0560">Oxidoreductase</keyword>
<protein>
    <submittedName>
        <fullName evidence="3">NAD(P)-dependent oxidoreductase</fullName>
    </submittedName>
</protein>
<evidence type="ECO:0000313" key="3">
    <source>
        <dbReference type="EMBL" id="MFD2566349.1"/>
    </source>
</evidence>
<accession>A0ABW5LP73</accession>
<dbReference type="SMART" id="SM01003">
    <property type="entry name" value="AlaDh_PNT_N"/>
    <property type="match status" value="1"/>
</dbReference>
<dbReference type="PANTHER" id="PTHR11133">
    <property type="entry name" value="SACCHAROPINE DEHYDROGENASE"/>
    <property type="match status" value="1"/>
</dbReference>
<name>A0ABW5LP73_9FLAO</name>
<evidence type="ECO:0000313" key="4">
    <source>
        <dbReference type="Proteomes" id="UP001597508"/>
    </source>
</evidence>
<organism evidence="3 4">
    <name type="scientific">Pseudotenacibaculum haliotis</name>
    <dbReference type="NCBI Taxonomy" id="1862138"/>
    <lineage>
        <taxon>Bacteria</taxon>
        <taxon>Pseudomonadati</taxon>
        <taxon>Bacteroidota</taxon>
        <taxon>Flavobacteriia</taxon>
        <taxon>Flavobacteriales</taxon>
        <taxon>Flavobacteriaceae</taxon>
        <taxon>Pseudotenacibaculum</taxon>
    </lineage>
</organism>
<keyword evidence="4" id="KW-1185">Reference proteome</keyword>
<dbReference type="EMBL" id="JBHULH010000001">
    <property type="protein sequence ID" value="MFD2566349.1"/>
    <property type="molecule type" value="Genomic_DNA"/>
</dbReference>
<dbReference type="Gene3D" id="3.40.50.720">
    <property type="entry name" value="NAD(P)-binding Rossmann-like Domain"/>
    <property type="match status" value="2"/>
</dbReference>
<dbReference type="CDD" id="cd05199">
    <property type="entry name" value="SDH_like"/>
    <property type="match status" value="1"/>
</dbReference>
<evidence type="ECO:0000259" key="2">
    <source>
        <dbReference type="SMART" id="SM01003"/>
    </source>
</evidence>